<proteinExistence type="predicted"/>
<feature type="transmembrane region" description="Helical" evidence="1">
    <location>
        <begin position="12"/>
        <end position="35"/>
    </location>
</feature>
<keyword evidence="3" id="KW-1185">Reference proteome</keyword>
<feature type="transmembrane region" description="Helical" evidence="1">
    <location>
        <begin position="47"/>
        <end position="74"/>
    </location>
</feature>
<comment type="caution">
    <text evidence="2">The sequence shown here is derived from an EMBL/GenBank/DDBJ whole genome shotgun (WGS) entry which is preliminary data.</text>
</comment>
<accession>A0A327ZXD4</accession>
<evidence type="ECO:0000313" key="2">
    <source>
        <dbReference type="EMBL" id="RAK46817.1"/>
    </source>
</evidence>
<reference evidence="2 3" key="1">
    <citation type="journal article" date="2018" name="Front. Microbiol.">
        <title>Description and Comparative Genomics of Macrococcus caseolyticus subsp. hominis subsp. nov., Macrococcus goetzii sp. nov., Macrococcus epidermidis sp. nov., and Macrococcus bohemicus sp. nov., Novel Macrococci From Human Clinical Material With Virulence Potential and Suspected Uptake of Foreign DNA by Natural Transformation.</title>
        <authorList>
            <person name="Maslanova I."/>
            <person name="Wertheimer Z."/>
            <person name="Sedlacek I."/>
            <person name="Svec P."/>
            <person name="Indrakova A."/>
            <person name="Kovarovic V."/>
            <person name="Schumann P."/>
            <person name="Sproer C."/>
            <person name="Kralova S."/>
            <person name="Sedo O."/>
            <person name="Kristofova L."/>
            <person name="Vrbovska V."/>
            <person name="Fuzik T."/>
            <person name="Petras P."/>
            <person name="Zdrahal Z."/>
            <person name="Ruzickova V."/>
            <person name="Doskar J."/>
            <person name="Pantucek R."/>
        </authorList>
    </citation>
    <scope>NUCLEOTIDE SEQUENCE [LARGE SCALE GENOMIC DNA]</scope>
    <source>
        <strain evidence="2 3">01/688</strain>
    </source>
</reference>
<gene>
    <name evidence="2" type="ORF">BHU61_04985</name>
</gene>
<organism evidence="2 3">
    <name type="scientific">Macrococcus epidermidis</name>
    <dbReference type="NCBI Taxonomy" id="1902580"/>
    <lineage>
        <taxon>Bacteria</taxon>
        <taxon>Bacillati</taxon>
        <taxon>Bacillota</taxon>
        <taxon>Bacilli</taxon>
        <taxon>Bacillales</taxon>
        <taxon>Staphylococcaceae</taxon>
        <taxon>Macrococcus</taxon>
    </lineage>
</organism>
<keyword evidence="1" id="KW-0472">Membrane</keyword>
<dbReference type="Proteomes" id="UP000249808">
    <property type="component" value="Unassembled WGS sequence"/>
</dbReference>
<evidence type="ECO:0000313" key="3">
    <source>
        <dbReference type="Proteomes" id="UP000249808"/>
    </source>
</evidence>
<name>A0A327ZXD4_9STAP</name>
<protein>
    <submittedName>
        <fullName evidence="2">Uncharacterized protein</fullName>
    </submittedName>
</protein>
<keyword evidence="1" id="KW-0812">Transmembrane</keyword>
<evidence type="ECO:0000256" key="1">
    <source>
        <dbReference type="SAM" id="Phobius"/>
    </source>
</evidence>
<sequence length="79" mass="9466">MYSIFEKYLLKHFLYGILIGFLYALLLSDHLPFFYGGIEYLSEAPLINFLINILQMIFTIAILYTLFAVLYYMYKPKKY</sequence>
<dbReference type="AlphaFoldDB" id="A0A327ZXD4"/>
<keyword evidence="1" id="KW-1133">Transmembrane helix</keyword>
<dbReference type="EMBL" id="PZJH01000001">
    <property type="protein sequence ID" value="RAK46817.1"/>
    <property type="molecule type" value="Genomic_DNA"/>
</dbReference>